<dbReference type="InterPro" id="IPR001610">
    <property type="entry name" value="PAC"/>
</dbReference>
<evidence type="ECO:0000259" key="19">
    <source>
        <dbReference type="PROSITE" id="PS50113"/>
    </source>
</evidence>
<dbReference type="AlphaFoldDB" id="A0A7C3PLI8"/>
<dbReference type="SUPFAM" id="SSF55785">
    <property type="entry name" value="PYP-like sensor domain (PAS domain)"/>
    <property type="match status" value="4"/>
</dbReference>
<proteinExistence type="predicted"/>
<keyword evidence="15 17" id="KW-0472">Membrane</keyword>
<keyword evidence="8 17" id="KW-0812">Transmembrane</keyword>
<gene>
    <name evidence="20" type="ORF">ENR64_25150</name>
</gene>
<evidence type="ECO:0000256" key="4">
    <source>
        <dbReference type="ARBA" id="ARBA00022475"/>
    </source>
</evidence>
<dbReference type="EMBL" id="DSRU01000356">
    <property type="protein sequence ID" value="HFN00981.1"/>
    <property type="molecule type" value="Genomic_DNA"/>
</dbReference>
<comment type="caution">
    <text evidence="20">The sequence shown here is derived from an EMBL/GenBank/DDBJ whole genome shotgun (WGS) entry which is preliminary data.</text>
</comment>
<dbReference type="Pfam" id="PF13426">
    <property type="entry name" value="PAS_9"/>
    <property type="match status" value="1"/>
</dbReference>
<accession>A0A7C3PLI8</accession>
<name>A0A7C3PLI8_9CYAN</name>
<feature type="domain" description="PAS" evidence="18">
    <location>
        <begin position="149"/>
        <end position="214"/>
    </location>
</feature>
<keyword evidence="11" id="KW-0418">Kinase</keyword>
<evidence type="ECO:0000256" key="15">
    <source>
        <dbReference type="ARBA" id="ARBA00023136"/>
    </source>
</evidence>
<dbReference type="Gene3D" id="3.30.450.20">
    <property type="entry name" value="PAS domain"/>
    <property type="match status" value="4"/>
</dbReference>
<dbReference type="GO" id="GO:0000155">
    <property type="term" value="F:phosphorelay sensor kinase activity"/>
    <property type="evidence" value="ECO:0007669"/>
    <property type="project" value="InterPro"/>
</dbReference>
<evidence type="ECO:0000256" key="1">
    <source>
        <dbReference type="ARBA" id="ARBA00000085"/>
    </source>
</evidence>
<feature type="domain" description="PAC" evidence="19">
    <location>
        <begin position="606"/>
        <end position="658"/>
    </location>
</feature>
<evidence type="ECO:0000256" key="8">
    <source>
        <dbReference type="ARBA" id="ARBA00022692"/>
    </source>
</evidence>
<feature type="domain" description="PAC" evidence="19">
    <location>
        <begin position="472"/>
        <end position="522"/>
    </location>
</feature>
<dbReference type="PROSITE" id="PS50112">
    <property type="entry name" value="PAS"/>
    <property type="match status" value="3"/>
</dbReference>
<dbReference type="FunFam" id="2.10.70.100:FF:000001">
    <property type="entry name" value="Sensory transduction histidine kinase"/>
    <property type="match status" value="1"/>
</dbReference>
<evidence type="ECO:0000256" key="13">
    <source>
        <dbReference type="ARBA" id="ARBA00022989"/>
    </source>
</evidence>
<dbReference type="Pfam" id="PF00512">
    <property type="entry name" value="HisKA"/>
    <property type="match status" value="1"/>
</dbReference>
<keyword evidence="5" id="KW-0997">Cell inner membrane</keyword>
<dbReference type="Pfam" id="PF00989">
    <property type="entry name" value="PAS"/>
    <property type="match status" value="1"/>
</dbReference>
<dbReference type="GO" id="GO:0005886">
    <property type="term" value="C:plasma membrane"/>
    <property type="evidence" value="ECO:0007669"/>
    <property type="project" value="UniProtKB-SubCell"/>
</dbReference>
<evidence type="ECO:0000256" key="9">
    <source>
        <dbReference type="ARBA" id="ARBA00022737"/>
    </source>
</evidence>
<dbReference type="PANTHER" id="PTHR43304">
    <property type="entry name" value="PHYTOCHROME-LIKE PROTEIN CPH1"/>
    <property type="match status" value="1"/>
</dbReference>
<dbReference type="CDD" id="cd00130">
    <property type="entry name" value="PAS"/>
    <property type="match status" value="4"/>
</dbReference>
<evidence type="ECO:0000259" key="18">
    <source>
        <dbReference type="PROSITE" id="PS50112"/>
    </source>
</evidence>
<dbReference type="Gene3D" id="1.10.287.130">
    <property type="match status" value="1"/>
</dbReference>
<evidence type="ECO:0000256" key="2">
    <source>
        <dbReference type="ARBA" id="ARBA00004429"/>
    </source>
</evidence>
<dbReference type="InterPro" id="IPR013767">
    <property type="entry name" value="PAS_fold"/>
</dbReference>
<evidence type="ECO:0000256" key="16">
    <source>
        <dbReference type="SAM" id="Coils"/>
    </source>
</evidence>
<dbReference type="SMART" id="SM00091">
    <property type="entry name" value="PAS"/>
    <property type="match status" value="4"/>
</dbReference>
<keyword evidence="13 17" id="KW-1133">Transmembrane helix</keyword>
<feature type="domain" description="PAC" evidence="19">
    <location>
        <begin position="352"/>
        <end position="404"/>
    </location>
</feature>
<feature type="domain" description="PAS" evidence="18">
    <location>
        <begin position="277"/>
        <end position="349"/>
    </location>
</feature>
<feature type="domain" description="PAS" evidence="18">
    <location>
        <begin position="405"/>
        <end position="447"/>
    </location>
</feature>
<dbReference type="Gene3D" id="2.10.70.100">
    <property type="match status" value="2"/>
</dbReference>
<evidence type="ECO:0000256" key="12">
    <source>
        <dbReference type="ARBA" id="ARBA00022840"/>
    </source>
</evidence>
<dbReference type="FunFam" id="1.10.287.130:FF:000038">
    <property type="entry name" value="Sensory transduction histidine kinase"/>
    <property type="match status" value="1"/>
</dbReference>
<evidence type="ECO:0000256" key="3">
    <source>
        <dbReference type="ARBA" id="ARBA00012438"/>
    </source>
</evidence>
<dbReference type="CDD" id="cd00082">
    <property type="entry name" value="HisKA"/>
    <property type="match status" value="1"/>
</dbReference>
<reference evidence="20" key="1">
    <citation type="journal article" date="2020" name="mSystems">
        <title>Genome- and Community-Level Interaction Insights into Carbon Utilization and Element Cycling Functions of Hydrothermarchaeota in Hydrothermal Sediment.</title>
        <authorList>
            <person name="Zhou Z."/>
            <person name="Liu Y."/>
            <person name="Xu W."/>
            <person name="Pan J."/>
            <person name="Luo Z.H."/>
            <person name="Li M."/>
        </authorList>
    </citation>
    <scope>NUCLEOTIDE SEQUENCE [LARGE SCALE GENOMIC DNA]</scope>
    <source>
        <strain evidence="20">SpSt-418</strain>
    </source>
</reference>
<dbReference type="InterPro" id="IPR013655">
    <property type="entry name" value="PAS_fold_3"/>
</dbReference>
<comment type="catalytic activity">
    <reaction evidence="1">
        <text>ATP + protein L-histidine = ADP + protein N-phospho-L-histidine.</text>
        <dbReference type="EC" id="2.7.13.3"/>
    </reaction>
</comment>
<dbReference type="PANTHER" id="PTHR43304:SF1">
    <property type="entry name" value="PAC DOMAIN-CONTAINING PROTEIN"/>
    <property type="match status" value="1"/>
</dbReference>
<keyword evidence="7" id="KW-0808">Transferase</keyword>
<dbReference type="Pfam" id="PF08447">
    <property type="entry name" value="PAS_3"/>
    <property type="match status" value="2"/>
</dbReference>
<protein>
    <recommendedName>
        <fullName evidence="3">histidine kinase</fullName>
        <ecNumber evidence="3">2.7.13.3</ecNumber>
    </recommendedName>
</protein>
<dbReference type="InterPro" id="IPR000700">
    <property type="entry name" value="PAS-assoc_C"/>
</dbReference>
<dbReference type="InterPro" id="IPR036097">
    <property type="entry name" value="HisK_dim/P_sf"/>
</dbReference>
<keyword evidence="16" id="KW-0175">Coiled coil</keyword>
<dbReference type="GO" id="GO:0005524">
    <property type="term" value="F:ATP binding"/>
    <property type="evidence" value="ECO:0007669"/>
    <property type="project" value="UniProtKB-KW"/>
</dbReference>
<keyword evidence="12" id="KW-0067">ATP-binding</keyword>
<keyword evidence="14" id="KW-0902">Two-component regulatory system</keyword>
<keyword evidence="6" id="KW-0597">Phosphoprotein</keyword>
<dbReference type="InterPro" id="IPR003661">
    <property type="entry name" value="HisK_dim/P_dom"/>
</dbReference>
<evidence type="ECO:0000256" key="5">
    <source>
        <dbReference type="ARBA" id="ARBA00022519"/>
    </source>
</evidence>
<feature type="coiled-coil region" evidence="16">
    <location>
        <begin position="508"/>
        <end position="540"/>
    </location>
</feature>
<keyword evidence="10" id="KW-0547">Nucleotide-binding</keyword>
<dbReference type="GO" id="GO:0006355">
    <property type="term" value="P:regulation of DNA-templated transcription"/>
    <property type="evidence" value="ECO:0007669"/>
    <property type="project" value="InterPro"/>
</dbReference>
<evidence type="ECO:0000256" key="6">
    <source>
        <dbReference type="ARBA" id="ARBA00022553"/>
    </source>
</evidence>
<organism evidence="20">
    <name type="scientific">Oscillatoriales cyanobacterium SpSt-418</name>
    <dbReference type="NCBI Taxonomy" id="2282169"/>
    <lineage>
        <taxon>Bacteria</taxon>
        <taxon>Bacillati</taxon>
        <taxon>Cyanobacteriota</taxon>
        <taxon>Cyanophyceae</taxon>
        <taxon>Oscillatoriophycideae</taxon>
        <taxon>Oscillatoriales</taxon>
    </lineage>
</organism>
<keyword evidence="4" id="KW-1003">Cell membrane</keyword>
<sequence>MGIATKISHQFAPGTLLVLQTAITVVNQAQGQLVFLLLGLLIFAFGTTVGLLIIQRLKIQQLNKALSEALGQAESIDSESQTTGQAIETWEQAAAEISATYTELEAYKNQLEASNSELQQTVEELHTTQEELNTQNIQLLLSNQLAHAEQTRYQDLFEFAPDGYAVTDENGCIQEANRALSNLLQRPQARLIGKPLAVYVVERDRPLLRNLLDQFRGASHAVPQELEITFCSWAVAPFPASVTVAPIYRDDNQFIGTRWAIHNITRHKATEANLVESEERLRFALDAAQMGIWSWEIETNQIIWSESMERLMGLAPKAFDGRFETVASMIYPGDRRRVLEAITGSLEQEKEYDIEFRFVKPDGNIRWAASKGSVLRDELGRAIRMAGVDVDITDRKHIEIALEKELLRNRMFLNSSFDGIVVLNQTGKVVEANPSFARMLGYTLEEVNQLSVQDWDVQTPEAGLKEELCDNLTFETRHRRKDGSIYEVEICTNSVNWNGETLYFCICRDITERKQAEAERQQAEAELRHSQAVLATAQRLTHLGGWEFHIQTQKIVWSEELFHMFGLDPSQAEPLYDQYLQHCIHPADRLKLQQCVEQAVANGSGYTIEYRAIQPDGSTRYHEGRGEVEYDTQGQVVRLYGTALDITDRKQALIELQQAKEAAEAANLAKSLFLANMSHELRTPLNIILGYTQLLSYDTTLLSEYQEYLQSIHRSGNLLLSLINDVLDLSKIEAGRSNSQYGNLAAIGRNI</sequence>
<dbReference type="PROSITE" id="PS50113">
    <property type="entry name" value="PAC"/>
    <property type="match status" value="3"/>
</dbReference>
<dbReference type="SMART" id="SM00388">
    <property type="entry name" value="HisKA"/>
    <property type="match status" value="1"/>
</dbReference>
<dbReference type="InterPro" id="IPR052162">
    <property type="entry name" value="Sensor_kinase/Photoreceptor"/>
</dbReference>
<dbReference type="SMART" id="SM00086">
    <property type="entry name" value="PAC"/>
    <property type="match status" value="4"/>
</dbReference>
<evidence type="ECO:0000256" key="10">
    <source>
        <dbReference type="ARBA" id="ARBA00022741"/>
    </source>
</evidence>
<keyword evidence="9" id="KW-0677">Repeat</keyword>
<evidence type="ECO:0000256" key="14">
    <source>
        <dbReference type="ARBA" id="ARBA00023012"/>
    </source>
</evidence>
<comment type="subcellular location">
    <subcellularLocation>
        <location evidence="2">Cell inner membrane</location>
        <topology evidence="2">Multi-pass membrane protein</topology>
    </subcellularLocation>
</comment>
<dbReference type="EC" id="2.7.13.3" evidence="3"/>
<evidence type="ECO:0000256" key="17">
    <source>
        <dbReference type="SAM" id="Phobius"/>
    </source>
</evidence>
<dbReference type="SUPFAM" id="SSF47384">
    <property type="entry name" value="Homodimeric domain of signal transducing histidine kinase"/>
    <property type="match status" value="1"/>
</dbReference>
<dbReference type="NCBIfam" id="TIGR00229">
    <property type="entry name" value="sensory_box"/>
    <property type="match status" value="4"/>
</dbReference>
<evidence type="ECO:0000256" key="7">
    <source>
        <dbReference type="ARBA" id="ARBA00022679"/>
    </source>
</evidence>
<dbReference type="InterPro" id="IPR035965">
    <property type="entry name" value="PAS-like_dom_sf"/>
</dbReference>
<evidence type="ECO:0000313" key="20">
    <source>
        <dbReference type="EMBL" id="HFN00981.1"/>
    </source>
</evidence>
<dbReference type="InterPro" id="IPR000014">
    <property type="entry name" value="PAS"/>
</dbReference>
<evidence type="ECO:0000256" key="11">
    <source>
        <dbReference type="ARBA" id="ARBA00022777"/>
    </source>
</evidence>
<feature type="transmembrane region" description="Helical" evidence="17">
    <location>
        <begin position="33"/>
        <end position="54"/>
    </location>
</feature>
<feature type="coiled-coil region" evidence="16">
    <location>
        <begin position="59"/>
        <end position="138"/>
    </location>
</feature>